<dbReference type="InterPro" id="IPR050327">
    <property type="entry name" value="Proton-linked_MCT"/>
</dbReference>
<dbReference type="InterPro" id="IPR036259">
    <property type="entry name" value="MFS_trans_sf"/>
</dbReference>
<dbReference type="PANTHER" id="PTHR11360">
    <property type="entry name" value="MONOCARBOXYLATE TRANSPORTER"/>
    <property type="match status" value="1"/>
</dbReference>
<dbReference type="Proteomes" id="UP001054837">
    <property type="component" value="Unassembled WGS sequence"/>
</dbReference>
<evidence type="ECO:0000256" key="1">
    <source>
        <dbReference type="ARBA" id="ARBA00004141"/>
    </source>
</evidence>
<keyword evidence="6" id="KW-1185">Reference proteome</keyword>
<feature type="transmembrane region" description="Helical" evidence="3">
    <location>
        <begin position="140"/>
        <end position="158"/>
    </location>
</feature>
<organism evidence="5 6">
    <name type="scientific">Caerostris darwini</name>
    <dbReference type="NCBI Taxonomy" id="1538125"/>
    <lineage>
        <taxon>Eukaryota</taxon>
        <taxon>Metazoa</taxon>
        <taxon>Ecdysozoa</taxon>
        <taxon>Arthropoda</taxon>
        <taxon>Chelicerata</taxon>
        <taxon>Arachnida</taxon>
        <taxon>Araneae</taxon>
        <taxon>Araneomorphae</taxon>
        <taxon>Entelegynae</taxon>
        <taxon>Araneoidea</taxon>
        <taxon>Araneidae</taxon>
        <taxon>Caerostris</taxon>
    </lineage>
</organism>
<evidence type="ECO:0000313" key="5">
    <source>
        <dbReference type="EMBL" id="GIY36469.1"/>
    </source>
</evidence>
<gene>
    <name evidence="5" type="primary">SLC16A14</name>
    <name evidence="5" type="ORF">CDAR_223021</name>
</gene>
<dbReference type="Gene3D" id="1.20.1250.20">
    <property type="entry name" value="MFS general substrate transporter like domains"/>
    <property type="match status" value="2"/>
</dbReference>
<dbReference type="SUPFAM" id="SSF103473">
    <property type="entry name" value="MFS general substrate transporter"/>
    <property type="match status" value="1"/>
</dbReference>
<evidence type="ECO:0000259" key="4">
    <source>
        <dbReference type="PROSITE" id="PS50850"/>
    </source>
</evidence>
<feature type="transmembrane region" description="Helical" evidence="3">
    <location>
        <begin position="112"/>
        <end position="133"/>
    </location>
</feature>
<keyword evidence="3" id="KW-0472">Membrane</keyword>
<dbReference type="GO" id="GO:0008028">
    <property type="term" value="F:monocarboxylic acid transmembrane transporter activity"/>
    <property type="evidence" value="ECO:0007669"/>
    <property type="project" value="TreeGrafter"/>
</dbReference>
<feature type="transmembrane region" description="Helical" evidence="3">
    <location>
        <begin position="547"/>
        <end position="568"/>
    </location>
</feature>
<feature type="region of interest" description="Disordered" evidence="2">
    <location>
        <begin position="683"/>
        <end position="709"/>
    </location>
</feature>
<dbReference type="CDD" id="cd17352">
    <property type="entry name" value="MFS_MCT_SLC16"/>
    <property type="match status" value="1"/>
</dbReference>
<feature type="transmembrane region" description="Helical" evidence="3">
    <location>
        <begin position="607"/>
        <end position="627"/>
    </location>
</feature>
<dbReference type="AlphaFoldDB" id="A0AAV4SR78"/>
<protein>
    <submittedName>
        <fullName evidence="5">Monocarboxylate transporter 14</fullName>
    </submittedName>
</protein>
<dbReference type="PROSITE" id="PS50850">
    <property type="entry name" value="MFS"/>
    <property type="match status" value="1"/>
</dbReference>
<dbReference type="GO" id="GO:0016020">
    <property type="term" value="C:membrane"/>
    <property type="evidence" value="ECO:0007669"/>
    <property type="project" value="UniProtKB-SubCell"/>
</dbReference>
<feature type="transmembrane region" description="Helical" evidence="3">
    <location>
        <begin position="486"/>
        <end position="507"/>
    </location>
</feature>
<feature type="compositionally biased region" description="Polar residues" evidence="2">
    <location>
        <begin position="334"/>
        <end position="345"/>
    </location>
</feature>
<feature type="transmembrane region" description="Helical" evidence="3">
    <location>
        <begin position="519"/>
        <end position="541"/>
    </location>
</feature>
<evidence type="ECO:0000256" key="3">
    <source>
        <dbReference type="SAM" id="Phobius"/>
    </source>
</evidence>
<feature type="transmembrane region" description="Helical" evidence="3">
    <location>
        <begin position="164"/>
        <end position="190"/>
    </location>
</feature>
<name>A0AAV4SR78_9ARAC</name>
<dbReference type="EMBL" id="BPLQ01008298">
    <property type="protein sequence ID" value="GIY36469.1"/>
    <property type="molecule type" value="Genomic_DNA"/>
</dbReference>
<evidence type="ECO:0000256" key="2">
    <source>
        <dbReference type="SAM" id="MobiDB-lite"/>
    </source>
</evidence>
<feature type="transmembrane region" description="Helical" evidence="3">
    <location>
        <begin position="449"/>
        <end position="471"/>
    </location>
</feature>
<evidence type="ECO:0000313" key="6">
    <source>
        <dbReference type="Proteomes" id="UP001054837"/>
    </source>
</evidence>
<dbReference type="Pfam" id="PF07690">
    <property type="entry name" value="MFS_1"/>
    <property type="match status" value="2"/>
</dbReference>
<feature type="transmembrane region" description="Helical" evidence="3">
    <location>
        <begin position="223"/>
        <end position="245"/>
    </location>
</feature>
<feature type="transmembrane region" description="Helical" evidence="3">
    <location>
        <begin position="197"/>
        <end position="217"/>
    </location>
</feature>
<feature type="compositionally biased region" description="Basic and acidic residues" evidence="2">
    <location>
        <begin position="700"/>
        <end position="709"/>
    </location>
</feature>
<comment type="caution">
    <text evidence="5">The sequence shown here is derived from an EMBL/GenBank/DDBJ whole genome shotgun (WGS) entry which is preliminary data.</text>
</comment>
<dbReference type="InterPro" id="IPR011701">
    <property type="entry name" value="MFS"/>
</dbReference>
<feature type="transmembrane region" description="Helical" evidence="3">
    <location>
        <begin position="70"/>
        <end position="97"/>
    </location>
</feature>
<comment type="subcellular location">
    <subcellularLocation>
        <location evidence="1">Membrane</location>
        <topology evidence="1">Multi-pass membrane protein</topology>
    </subcellularLocation>
</comment>
<feature type="compositionally biased region" description="Polar residues" evidence="2">
    <location>
        <begin position="686"/>
        <end position="699"/>
    </location>
</feature>
<proteinExistence type="predicted"/>
<accession>A0AAV4SR78</accession>
<feature type="region of interest" description="Disordered" evidence="2">
    <location>
        <begin position="331"/>
        <end position="351"/>
    </location>
</feature>
<dbReference type="PANTHER" id="PTHR11360:SF260">
    <property type="entry name" value="MFS DOMAIN-CONTAINING PROTEIN"/>
    <property type="match status" value="1"/>
</dbReference>
<dbReference type="InterPro" id="IPR020846">
    <property type="entry name" value="MFS_dom"/>
</dbReference>
<feature type="domain" description="Major facilitator superfamily (MFS) profile" evidence="4">
    <location>
        <begin position="73"/>
        <end position="631"/>
    </location>
</feature>
<reference evidence="5 6" key="1">
    <citation type="submission" date="2021-06" db="EMBL/GenBank/DDBJ databases">
        <title>Caerostris darwini draft genome.</title>
        <authorList>
            <person name="Kono N."/>
            <person name="Arakawa K."/>
        </authorList>
    </citation>
    <scope>NUCLEOTIDE SEQUENCE [LARGE SCALE GENOMIC DNA]</scope>
</reference>
<feature type="transmembrane region" description="Helical" evidence="3">
    <location>
        <begin position="575"/>
        <end position="595"/>
    </location>
</feature>
<sequence>MDSAINKSRENVDINDSNINRTLYEVEANVIKCNGKDKTTCQFSTHSVSSSSSSSGDSGTTIPIPPDGGWGWVVVFAAFMINLIADGVSFSFGILFIDFVSYFGESKAKTSWVGSVFLSMPLLAGPVASYLIDRYGCRKMCILGALLASVSFIVSTYANCLELLFLTFTVAGLGLALCYVTSIVVVAYYFEKKRSLATGLAACGTGIGTFVFPPLTIYLLEQYYWQGALLILSGFFLNMVVFGALMRDLEPPTQQQEDGNSSDGKPDNTCDSYVLENSERLCSSMVQLPTYLEDSCPEVISELSSKEGTHLNSLLEQHPYILDSIIKKDPDGSVDSSSATPNGKENFSKKRKRIRPKSFRKSLPYQHKSASISGKLNASYLRNLKVQRGSITYRGAMLNIHRYRLKASSCPDIFRNSMVTIPEEKPCLFLHDLKELMLEMFDFSNFKNVGYTIFCLSNFLLYACVDIPYVYVPDHAITTGTDLESASLLVSVLGVLNCLGVVIVGYVGDKPWLDPSLLYSGFILISGVSLALIPVLVNYYATATLVGIYGFTISANYTLIPVIIVNLISLDNFTGAYGLLLLVQGIASLVGPPAAGALFDETGNYDITFYTTGLLIIVSGALVIPIGKSLCKKTSNSNKDLVSSESRKVKFQDPLDVDSVKFLNGTEKEKFSKDKIIFSLKESTENSRPLLSCDEQNSPVKEDDKDESKIISMYSNPLSNV</sequence>
<keyword evidence="3" id="KW-1133">Transmembrane helix</keyword>
<keyword evidence="3" id="KW-0812">Transmembrane</keyword>